<dbReference type="InterPro" id="IPR004045">
    <property type="entry name" value="Glutathione_S-Trfase_N"/>
</dbReference>
<accession>A0A844ANE7</accession>
<feature type="domain" description="GST N-terminal" evidence="1">
    <location>
        <begin position="1"/>
        <end position="75"/>
    </location>
</feature>
<evidence type="ECO:0000313" key="3">
    <source>
        <dbReference type="EMBL" id="MQY41793.1"/>
    </source>
</evidence>
<dbReference type="GO" id="GO:0016740">
    <property type="term" value="F:transferase activity"/>
    <property type="evidence" value="ECO:0007669"/>
    <property type="project" value="UniProtKB-KW"/>
</dbReference>
<dbReference type="Proteomes" id="UP000436694">
    <property type="component" value="Unassembled WGS sequence"/>
</dbReference>
<dbReference type="InterPro" id="IPR036249">
    <property type="entry name" value="Thioredoxin-like_sf"/>
</dbReference>
<dbReference type="PROSITE" id="PS50404">
    <property type="entry name" value="GST_NTER"/>
    <property type="match status" value="1"/>
</dbReference>
<organism evidence="3 4">
    <name type="scientific">Tritonibacter aquimaris</name>
    <dbReference type="NCBI Taxonomy" id="2663379"/>
    <lineage>
        <taxon>Bacteria</taxon>
        <taxon>Pseudomonadati</taxon>
        <taxon>Pseudomonadota</taxon>
        <taxon>Alphaproteobacteria</taxon>
        <taxon>Rhodobacterales</taxon>
        <taxon>Paracoccaceae</taxon>
        <taxon>Tritonibacter</taxon>
    </lineage>
</organism>
<comment type="caution">
    <text evidence="3">The sequence shown here is derived from an EMBL/GenBank/DDBJ whole genome shotgun (WGS) entry which is preliminary data.</text>
</comment>
<dbReference type="Gene3D" id="3.40.30.10">
    <property type="entry name" value="Glutaredoxin"/>
    <property type="match status" value="1"/>
</dbReference>
<dbReference type="SFLD" id="SFLDG00358">
    <property type="entry name" value="Main_(cytGST)"/>
    <property type="match status" value="1"/>
</dbReference>
<feature type="domain" description="GST C-terminal" evidence="2">
    <location>
        <begin position="79"/>
        <end position="196"/>
    </location>
</feature>
<dbReference type="InterPro" id="IPR036282">
    <property type="entry name" value="Glutathione-S-Trfase_C_sf"/>
</dbReference>
<dbReference type="AlphaFoldDB" id="A0A844ANE7"/>
<evidence type="ECO:0000259" key="1">
    <source>
        <dbReference type="PROSITE" id="PS50404"/>
    </source>
</evidence>
<dbReference type="RefSeq" id="WP_153545363.1">
    <property type="nucleotide sequence ID" value="NZ_WIXK01000002.1"/>
</dbReference>
<dbReference type="PANTHER" id="PTHR44051">
    <property type="entry name" value="GLUTATHIONE S-TRANSFERASE-RELATED"/>
    <property type="match status" value="1"/>
</dbReference>
<dbReference type="PROSITE" id="PS50405">
    <property type="entry name" value="GST_CTER"/>
    <property type="match status" value="1"/>
</dbReference>
<dbReference type="SUPFAM" id="SSF52833">
    <property type="entry name" value="Thioredoxin-like"/>
    <property type="match status" value="1"/>
</dbReference>
<name>A0A844ANE7_9RHOB</name>
<protein>
    <submittedName>
        <fullName evidence="3">Glutathione S-transferase</fullName>
    </submittedName>
</protein>
<proteinExistence type="predicted"/>
<reference evidence="3 4" key="1">
    <citation type="submission" date="2019-10" db="EMBL/GenBank/DDBJ databases">
        <title>Epibacterium sp. nov., isolated from seawater.</title>
        <authorList>
            <person name="Zhang X."/>
            <person name="Li N."/>
        </authorList>
    </citation>
    <scope>NUCLEOTIDE SEQUENCE [LARGE SCALE GENOMIC DNA]</scope>
    <source>
        <strain evidence="3 4">SM1969</strain>
    </source>
</reference>
<evidence type="ECO:0000313" key="4">
    <source>
        <dbReference type="Proteomes" id="UP000436694"/>
    </source>
</evidence>
<dbReference type="Gene3D" id="1.20.1050.10">
    <property type="match status" value="1"/>
</dbReference>
<dbReference type="InterPro" id="IPR040079">
    <property type="entry name" value="Glutathione_S-Trfase"/>
</dbReference>
<keyword evidence="4" id="KW-1185">Reference proteome</keyword>
<dbReference type="Pfam" id="PF13417">
    <property type="entry name" value="GST_N_3"/>
    <property type="match status" value="1"/>
</dbReference>
<dbReference type="PANTHER" id="PTHR44051:SF8">
    <property type="entry name" value="GLUTATHIONE S-TRANSFERASE GSTA"/>
    <property type="match status" value="1"/>
</dbReference>
<gene>
    <name evidence="3" type="ORF">GG681_04015</name>
</gene>
<dbReference type="CDD" id="cd03046">
    <property type="entry name" value="GST_N_GTT1_like"/>
    <property type="match status" value="1"/>
</dbReference>
<dbReference type="SUPFAM" id="SSF47616">
    <property type="entry name" value="GST C-terminal domain-like"/>
    <property type="match status" value="1"/>
</dbReference>
<dbReference type="EMBL" id="WIXK01000002">
    <property type="protein sequence ID" value="MQY41793.1"/>
    <property type="molecule type" value="Genomic_DNA"/>
</dbReference>
<sequence>MYTVIGLPATRAARVLWALEELEQQYQLEPHPPRSDAVLAISPSGKIPILRDGDFTLTDSSAIMQYLADKHSGLLAAAGSQQRALQNAMIFRLMDEIDALLWVNARHKIILPEEHRVPALKNSIVWELNQNIDRLAQEKNGPFLCGEDFTAADIIFTHCMGWAKSANIEISNKEMLEHAKEMRARPAFQRVLPLLK</sequence>
<keyword evidence="3" id="KW-0808">Transferase</keyword>
<evidence type="ECO:0000259" key="2">
    <source>
        <dbReference type="PROSITE" id="PS50405"/>
    </source>
</evidence>
<dbReference type="SFLD" id="SFLDS00019">
    <property type="entry name" value="Glutathione_Transferase_(cytos"/>
    <property type="match status" value="1"/>
</dbReference>
<dbReference type="InterPro" id="IPR010987">
    <property type="entry name" value="Glutathione-S-Trfase_C-like"/>
</dbReference>